<dbReference type="Proteomes" id="UP000199729">
    <property type="component" value="Chromosome"/>
</dbReference>
<name>A0A221KBQ1_VITFI</name>
<dbReference type="EMBL" id="CP022423">
    <property type="protein sequence ID" value="ASM76399.1"/>
    <property type="molecule type" value="Genomic_DNA"/>
</dbReference>
<proteinExistence type="predicted"/>
<feature type="domain" description="Bacteriophage CI repressor N-terminal" evidence="1">
    <location>
        <begin position="10"/>
        <end position="73"/>
    </location>
</feature>
<sequence>MKAPPEKFGAVLARLKESLGKSKDVEIADALGMTKTAFHARKERDSFPAEKVAVLALHRPDLKIDVAYVLTGERQTPTSAASQPGRTSDLADIVADLIVLRDMVDRIQRRLSHLTTQGEAV</sequence>
<accession>A0A221KBQ1</accession>
<dbReference type="InterPro" id="IPR010982">
    <property type="entry name" value="Lambda_DNA-bd_dom_sf"/>
</dbReference>
<dbReference type="GO" id="GO:0003677">
    <property type="term" value="F:DNA binding"/>
    <property type="evidence" value="ECO:0007669"/>
    <property type="project" value="UniProtKB-KW"/>
</dbReference>
<dbReference type="InterPro" id="IPR010744">
    <property type="entry name" value="Phage_CI_N"/>
</dbReference>
<reference evidence="2 3" key="1">
    <citation type="submission" date="2017-07" db="EMBL/GenBank/DDBJ databases">
        <title>Complete Genome Sequence of the cosmetic ferment Vitreoscilla filiformis (ATCC15551).</title>
        <authorList>
            <person name="Contreras S."/>
            <person name="Sagory-Zalkind P."/>
            <person name="Blanquart H."/>
            <person name="Iltis A."/>
            <person name="Morand S.C."/>
        </authorList>
    </citation>
    <scope>NUCLEOTIDE SEQUENCE [LARGE SCALE GENOMIC DNA]</scope>
    <source>
        <strain evidence="2 3">ATCC 15551</strain>
    </source>
</reference>
<dbReference type="KEGG" id="vff:VITFI_CDS0620"/>
<keyword evidence="2" id="KW-0238">DNA-binding</keyword>
<keyword evidence="3" id="KW-1185">Reference proteome</keyword>
<evidence type="ECO:0000313" key="2">
    <source>
        <dbReference type="EMBL" id="ASM76399.1"/>
    </source>
</evidence>
<evidence type="ECO:0000313" key="3">
    <source>
        <dbReference type="Proteomes" id="UP000199729"/>
    </source>
</evidence>
<dbReference type="AlphaFoldDB" id="A0A221KBQ1"/>
<gene>
    <name evidence="2" type="ORF">VITFI_CDS0620</name>
</gene>
<dbReference type="OrthoDB" id="5679157at2"/>
<protein>
    <submittedName>
        <fullName evidence="2">Transcriptional regulator (DNA-binding phage protein)</fullName>
    </submittedName>
</protein>
<dbReference type="Pfam" id="PF07022">
    <property type="entry name" value="Phage_CI_repr"/>
    <property type="match status" value="1"/>
</dbReference>
<dbReference type="GO" id="GO:0045892">
    <property type="term" value="P:negative regulation of DNA-templated transcription"/>
    <property type="evidence" value="ECO:0007669"/>
    <property type="project" value="InterPro"/>
</dbReference>
<dbReference type="Gene3D" id="1.10.260.40">
    <property type="entry name" value="lambda repressor-like DNA-binding domains"/>
    <property type="match status" value="1"/>
</dbReference>
<dbReference type="RefSeq" id="WP_089415764.1">
    <property type="nucleotide sequence ID" value="NZ_CP022423.1"/>
</dbReference>
<evidence type="ECO:0000259" key="1">
    <source>
        <dbReference type="Pfam" id="PF07022"/>
    </source>
</evidence>
<organism evidence="2 3">
    <name type="scientific">Vitreoscilla filiformis</name>
    <dbReference type="NCBI Taxonomy" id="63"/>
    <lineage>
        <taxon>Bacteria</taxon>
        <taxon>Pseudomonadati</taxon>
        <taxon>Pseudomonadota</taxon>
        <taxon>Betaproteobacteria</taxon>
        <taxon>Neisseriales</taxon>
        <taxon>Neisseriaceae</taxon>
        <taxon>Vitreoscilla</taxon>
    </lineage>
</organism>